<dbReference type="InterPro" id="IPR050416">
    <property type="entry name" value="FAD-linked_Oxidoreductase"/>
</dbReference>
<dbReference type="Gene3D" id="3.30.43.10">
    <property type="entry name" value="Uridine Diphospho-n-acetylenolpyruvylglucosamine Reductase, domain 2"/>
    <property type="match status" value="1"/>
</dbReference>
<dbReference type="InterPro" id="IPR006094">
    <property type="entry name" value="Oxid_FAD_bind_N"/>
</dbReference>
<evidence type="ECO:0000313" key="7">
    <source>
        <dbReference type="EMBL" id="KAH7368116.1"/>
    </source>
</evidence>
<evidence type="ECO:0000256" key="3">
    <source>
        <dbReference type="ARBA" id="ARBA00022827"/>
    </source>
</evidence>
<dbReference type="EMBL" id="JAGPXD010000002">
    <property type="protein sequence ID" value="KAH7368116.1"/>
    <property type="molecule type" value="Genomic_DNA"/>
</dbReference>
<gene>
    <name evidence="7" type="ORF">B0T11DRAFT_326324</name>
</gene>
<dbReference type="GO" id="GO:0071949">
    <property type="term" value="F:FAD binding"/>
    <property type="evidence" value="ECO:0007669"/>
    <property type="project" value="InterPro"/>
</dbReference>
<evidence type="ECO:0000256" key="1">
    <source>
        <dbReference type="ARBA" id="ARBA00005466"/>
    </source>
</evidence>
<dbReference type="PROSITE" id="PS51387">
    <property type="entry name" value="FAD_PCMH"/>
    <property type="match status" value="1"/>
</dbReference>
<dbReference type="Proteomes" id="UP000813385">
    <property type="component" value="Unassembled WGS sequence"/>
</dbReference>
<dbReference type="PANTHER" id="PTHR42973:SF53">
    <property type="entry name" value="FAD-BINDING PCMH-TYPE DOMAIN-CONTAINING PROTEIN-RELATED"/>
    <property type="match status" value="1"/>
</dbReference>
<dbReference type="OrthoDB" id="2151789at2759"/>
<keyword evidence="8" id="KW-1185">Reference proteome</keyword>
<accession>A0A8K0X7N2</accession>
<organism evidence="7 8">
    <name type="scientific">Plectosphaerella cucumerina</name>
    <dbReference type="NCBI Taxonomy" id="40658"/>
    <lineage>
        <taxon>Eukaryota</taxon>
        <taxon>Fungi</taxon>
        <taxon>Dikarya</taxon>
        <taxon>Ascomycota</taxon>
        <taxon>Pezizomycotina</taxon>
        <taxon>Sordariomycetes</taxon>
        <taxon>Hypocreomycetidae</taxon>
        <taxon>Glomerellales</taxon>
        <taxon>Plectosphaerellaceae</taxon>
        <taxon>Plectosphaerella</taxon>
    </lineage>
</organism>
<name>A0A8K0X7N2_9PEZI</name>
<comment type="caution">
    <text evidence="7">The sequence shown here is derived from an EMBL/GenBank/DDBJ whole genome shotgun (WGS) entry which is preliminary data.</text>
</comment>
<feature type="domain" description="FAD-binding PCMH-type" evidence="6">
    <location>
        <begin position="62"/>
        <end position="239"/>
    </location>
</feature>
<keyword evidence="5" id="KW-0732">Signal</keyword>
<dbReference type="InterPro" id="IPR016166">
    <property type="entry name" value="FAD-bd_PCMH"/>
</dbReference>
<evidence type="ECO:0000259" key="6">
    <source>
        <dbReference type="PROSITE" id="PS51387"/>
    </source>
</evidence>
<dbReference type="AlphaFoldDB" id="A0A8K0X7N2"/>
<dbReference type="Gene3D" id="3.30.465.10">
    <property type="match status" value="1"/>
</dbReference>
<feature type="signal peptide" evidence="5">
    <location>
        <begin position="1"/>
        <end position="19"/>
    </location>
</feature>
<feature type="chain" id="PRO_5035446635" evidence="5">
    <location>
        <begin position="20"/>
        <end position="503"/>
    </location>
</feature>
<evidence type="ECO:0000256" key="4">
    <source>
        <dbReference type="ARBA" id="ARBA00023002"/>
    </source>
</evidence>
<dbReference type="PANTHER" id="PTHR42973">
    <property type="entry name" value="BINDING OXIDOREDUCTASE, PUTATIVE (AFU_ORTHOLOGUE AFUA_1G17690)-RELATED"/>
    <property type="match status" value="1"/>
</dbReference>
<evidence type="ECO:0000256" key="2">
    <source>
        <dbReference type="ARBA" id="ARBA00022630"/>
    </source>
</evidence>
<evidence type="ECO:0000256" key="5">
    <source>
        <dbReference type="SAM" id="SignalP"/>
    </source>
</evidence>
<dbReference type="InterPro" id="IPR016167">
    <property type="entry name" value="FAD-bd_PCMH_sub1"/>
</dbReference>
<dbReference type="GO" id="GO:0016491">
    <property type="term" value="F:oxidoreductase activity"/>
    <property type="evidence" value="ECO:0007669"/>
    <property type="project" value="UniProtKB-KW"/>
</dbReference>
<dbReference type="SUPFAM" id="SSF56176">
    <property type="entry name" value="FAD-binding/transporter-associated domain-like"/>
    <property type="match status" value="1"/>
</dbReference>
<proteinExistence type="inferred from homology"/>
<reference evidence="7" key="1">
    <citation type="journal article" date="2021" name="Nat. Commun.">
        <title>Genetic determinants of endophytism in the Arabidopsis root mycobiome.</title>
        <authorList>
            <person name="Mesny F."/>
            <person name="Miyauchi S."/>
            <person name="Thiergart T."/>
            <person name="Pickel B."/>
            <person name="Atanasova L."/>
            <person name="Karlsson M."/>
            <person name="Huettel B."/>
            <person name="Barry K.W."/>
            <person name="Haridas S."/>
            <person name="Chen C."/>
            <person name="Bauer D."/>
            <person name="Andreopoulos W."/>
            <person name="Pangilinan J."/>
            <person name="LaButti K."/>
            <person name="Riley R."/>
            <person name="Lipzen A."/>
            <person name="Clum A."/>
            <person name="Drula E."/>
            <person name="Henrissat B."/>
            <person name="Kohler A."/>
            <person name="Grigoriev I.V."/>
            <person name="Martin F.M."/>
            <person name="Hacquard S."/>
        </authorList>
    </citation>
    <scope>NUCLEOTIDE SEQUENCE</scope>
    <source>
        <strain evidence="7">MPI-CAGE-AT-0016</strain>
    </source>
</reference>
<keyword evidence="3" id="KW-0274">FAD</keyword>
<keyword evidence="2" id="KW-0285">Flavoprotein</keyword>
<dbReference type="Gene3D" id="3.40.462.20">
    <property type="match status" value="1"/>
</dbReference>
<comment type="similarity">
    <text evidence="1">Belongs to the oxygen-dependent FAD-linked oxidoreductase family.</text>
</comment>
<sequence length="503" mass="53979">MVAISSVAAFAALASTSLAKKTGIPACDALIDAGLGNLVLNPTGPNGAYIDSVNSYYGAGSRQLRPYCILQPETAEDVSKAVKALSALSGAGKSDIAVRGRGHGHGENNNINQGVTIDLGRMNETTIQTSSCNQTIAAVGAGSELAGPAVEAEKHNLTVASGRVGNVGVAGLTLGFGMGFMTGHLGFAYDSVVNYEIVLSNGDIVEANRNENPDLFKALKGGGSNFGVVTRFDFKTHPVKNVYGGLMFHPWSYREQLADSMIKVIGEIEENHDDSQFIMYMNHPGAPEPVVGNMIMNLHGRDDTPLNLAANEMDKIVDMGAHSTMAEFLNAYHDPGDSFNAWHTTIFHNERRLLDKVADIFLEVVADTKRAFPESSATIIFVLQLMPKFYGTQPGTGNVLGLDKTLDADSIILAAEAGAATLEERAFFTTRLAKVIVDVEEYAKSVDGYVPYKYMNYADPSQDIFSSYGADNVAFLKRVAREYDPAGFFQTRVTGGFKLSNVQ</sequence>
<dbReference type="Pfam" id="PF01565">
    <property type="entry name" value="FAD_binding_4"/>
    <property type="match status" value="1"/>
</dbReference>
<keyword evidence="4" id="KW-0560">Oxidoreductase</keyword>
<dbReference type="InterPro" id="IPR036318">
    <property type="entry name" value="FAD-bd_PCMH-like_sf"/>
</dbReference>
<evidence type="ECO:0000313" key="8">
    <source>
        <dbReference type="Proteomes" id="UP000813385"/>
    </source>
</evidence>
<protein>
    <submittedName>
        <fullName evidence="7">FAD binding domain-containing protein</fullName>
    </submittedName>
</protein>
<dbReference type="InterPro" id="IPR016169">
    <property type="entry name" value="FAD-bd_PCMH_sub2"/>
</dbReference>